<dbReference type="STRING" id="984485.A0A1E4RIU9"/>
<keyword evidence="5" id="KW-0539">Nucleus</keyword>
<feature type="coiled-coil region" evidence="7">
    <location>
        <begin position="3"/>
        <end position="37"/>
    </location>
</feature>
<evidence type="ECO:0000256" key="1">
    <source>
        <dbReference type="ARBA" id="ARBA00004123"/>
    </source>
</evidence>
<comment type="subcellular location">
    <subcellularLocation>
        <location evidence="2">Chromosome</location>
        <location evidence="2">Centromere</location>
    </subcellularLocation>
    <subcellularLocation>
        <location evidence="1">Nucleus</location>
    </subcellularLocation>
</comment>
<name>A0A1E4RIU9_9ASCO</name>
<evidence type="ECO:0000256" key="3">
    <source>
        <dbReference type="ARBA" id="ARBA00007321"/>
    </source>
</evidence>
<keyword evidence="4" id="KW-0158">Chromosome</keyword>
<dbReference type="GO" id="GO:0005634">
    <property type="term" value="C:nucleus"/>
    <property type="evidence" value="ECO:0007669"/>
    <property type="project" value="UniProtKB-SubCell"/>
</dbReference>
<evidence type="ECO:0008006" key="10">
    <source>
        <dbReference type="Google" id="ProtNLM"/>
    </source>
</evidence>
<keyword evidence="6" id="KW-0137">Centromere</keyword>
<proteinExistence type="inferred from homology"/>
<dbReference type="Proteomes" id="UP000095085">
    <property type="component" value="Unassembled WGS sequence"/>
</dbReference>
<dbReference type="GeneID" id="30993738"/>
<reference evidence="9" key="1">
    <citation type="submission" date="2016-05" db="EMBL/GenBank/DDBJ databases">
        <title>Comparative genomics of biotechnologically important yeasts.</title>
        <authorList>
            <consortium name="DOE Joint Genome Institute"/>
            <person name="Riley R."/>
            <person name="Haridas S."/>
            <person name="Wolfe K.H."/>
            <person name="Lopes M.R."/>
            <person name="Hittinger C.T."/>
            <person name="Goker M."/>
            <person name="Salamov A."/>
            <person name="Wisecaver J."/>
            <person name="Long T.M."/>
            <person name="Aerts A.L."/>
            <person name="Barry K."/>
            <person name="Choi C."/>
            <person name="Clum A."/>
            <person name="Coughlan A.Y."/>
            <person name="Deshpande S."/>
            <person name="Douglass A.P."/>
            <person name="Hanson S.J."/>
            <person name="Klenk H.-P."/>
            <person name="Labutti K."/>
            <person name="Lapidus A."/>
            <person name="Lindquist E."/>
            <person name="Lipzen A."/>
            <person name="Meier-Kolthoff J.P."/>
            <person name="Ohm R.A."/>
            <person name="Otillar R.P."/>
            <person name="Pangilinan J."/>
            <person name="Peng Y."/>
            <person name="Rokas A."/>
            <person name="Rosa C.A."/>
            <person name="Scheuner C."/>
            <person name="Sibirny A.A."/>
            <person name="Slot J.C."/>
            <person name="Stielow J.B."/>
            <person name="Sun H."/>
            <person name="Kurtzman C.P."/>
            <person name="Blackwell M."/>
            <person name="Grigoriev I.V."/>
            <person name="Jeffries T.W."/>
        </authorList>
    </citation>
    <scope>NUCLEOTIDE SEQUENCE [LARGE SCALE GENOMIC DNA]</scope>
    <source>
        <strain evidence="9">NRRL Y-1933</strain>
    </source>
</reference>
<evidence type="ECO:0000256" key="2">
    <source>
        <dbReference type="ARBA" id="ARBA00004584"/>
    </source>
</evidence>
<evidence type="ECO:0000256" key="5">
    <source>
        <dbReference type="ARBA" id="ARBA00023242"/>
    </source>
</evidence>
<dbReference type="RefSeq" id="XP_020076265.1">
    <property type="nucleotide sequence ID" value="XM_020219188.1"/>
</dbReference>
<dbReference type="EMBL" id="KV454541">
    <property type="protein sequence ID" value="ODV67198.1"/>
    <property type="molecule type" value="Genomic_DNA"/>
</dbReference>
<protein>
    <recommendedName>
        <fullName evidence="10">Central kinetochore subunit MCM21</fullName>
    </recommendedName>
</protein>
<gene>
    <name evidence="8" type="ORF">HYPBUDRAFT_11791</name>
</gene>
<dbReference type="Pfam" id="PF09496">
    <property type="entry name" value="CENP-O"/>
    <property type="match status" value="1"/>
</dbReference>
<organism evidence="8 9">
    <name type="scientific">Hyphopichia burtonii NRRL Y-1933</name>
    <dbReference type="NCBI Taxonomy" id="984485"/>
    <lineage>
        <taxon>Eukaryota</taxon>
        <taxon>Fungi</taxon>
        <taxon>Dikarya</taxon>
        <taxon>Ascomycota</taxon>
        <taxon>Saccharomycotina</taxon>
        <taxon>Pichiomycetes</taxon>
        <taxon>Debaryomycetaceae</taxon>
        <taxon>Hyphopichia</taxon>
    </lineage>
</organism>
<dbReference type="GO" id="GO:0000776">
    <property type="term" value="C:kinetochore"/>
    <property type="evidence" value="ECO:0007669"/>
    <property type="project" value="InterPro"/>
</dbReference>
<keyword evidence="9" id="KW-1185">Reference proteome</keyword>
<keyword evidence="7" id="KW-0175">Coiled coil</keyword>
<evidence type="ECO:0000313" key="9">
    <source>
        <dbReference type="Proteomes" id="UP000095085"/>
    </source>
</evidence>
<evidence type="ECO:0000256" key="4">
    <source>
        <dbReference type="ARBA" id="ARBA00022454"/>
    </source>
</evidence>
<dbReference type="OrthoDB" id="10050372at2759"/>
<evidence type="ECO:0000313" key="8">
    <source>
        <dbReference type="EMBL" id="ODV67198.1"/>
    </source>
</evidence>
<evidence type="ECO:0000256" key="7">
    <source>
        <dbReference type="SAM" id="Coils"/>
    </source>
</evidence>
<accession>A0A1E4RIU9</accession>
<dbReference type="InterPro" id="IPR018464">
    <property type="entry name" value="CENP-O"/>
</dbReference>
<comment type="similarity">
    <text evidence="3">Belongs to the CENP-O/MCM21 family.</text>
</comment>
<sequence>MEVATLEAEIAEVLKDIKSLQQEIDPLNEQYETLCEELKVVEESIGKSEVNKVIQTEHAGSKAHNYDDTIPPLVQHNHFDDSIAKFFTESFQNNPKELTTHEPTKKKQKLSEFSYNLLEKSTETAEIKENILYENIFRFGGVTAFPINNTLFKDDDEILGIRFDVFSHFTKKFLAPHYIILKKLESNTKSATSVSKKWFVYRHTIPVYISLKEYDHFLVNEEDIDLGLRKFVYSLRDHLIQIQYKHDQFDALSQLSMGSIKNNDTQDPVFAKIDKDLECNRVILHITDENNPKQLTHEIELMCTNNICQSVTVRLTGNKSDQFERQINLIESILTDIELKTIKNKMIKALSVMVDELMI</sequence>
<evidence type="ECO:0000256" key="6">
    <source>
        <dbReference type="ARBA" id="ARBA00023328"/>
    </source>
</evidence>
<dbReference type="AlphaFoldDB" id="A0A1E4RIU9"/>